<dbReference type="OrthoDB" id="1682423at2"/>
<dbReference type="InterPro" id="IPR007353">
    <property type="entry name" value="DUF421"/>
</dbReference>
<comment type="subcellular location">
    <subcellularLocation>
        <location evidence="1">Cell membrane</location>
        <topology evidence="1">Multi-pass membrane protein</topology>
    </subcellularLocation>
</comment>
<keyword evidence="5 7" id="KW-1133">Transmembrane helix</keyword>
<keyword evidence="6 7" id="KW-0472">Membrane</keyword>
<proteinExistence type="inferred from homology"/>
<evidence type="ECO:0000313" key="10">
    <source>
        <dbReference type="Proteomes" id="UP000297597"/>
    </source>
</evidence>
<name>A0A4Y7RJ17_9FIRM</name>
<evidence type="ECO:0000259" key="8">
    <source>
        <dbReference type="Pfam" id="PF04239"/>
    </source>
</evidence>
<sequence>MNPYLEILIRAVGAFVGVIFLTRMVGKSQVGGLTITDWVNGIVVGSIAAGLVTGIGRPASYYAFGLLLFLIFTVTAQWAGLKYRPLHKILSDEPTVVVHNGKILEKNMRRMRYTMDDLTSQLRQRSAFNIADVEFAIAEPNGALSVLLKSQAAPLAPRDINIPTRYRGVPSELVVDGVIIEQNLKQNKLDGDWLLGELQKQGVQSLQEVFYASLDSDGKLYIDKKRDDLDYVQDITDKPPGKMPS</sequence>
<dbReference type="EMBL" id="QFFZ01000065">
    <property type="protein sequence ID" value="TEB08984.1"/>
    <property type="molecule type" value="Genomic_DNA"/>
</dbReference>
<dbReference type="PANTHER" id="PTHR34582:SF7">
    <property type="entry name" value="UPF0702 TRANSMEMBRANE PROTEIN YDFS"/>
    <property type="match status" value="1"/>
</dbReference>
<evidence type="ECO:0000256" key="2">
    <source>
        <dbReference type="ARBA" id="ARBA00006448"/>
    </source>
</evidence>
<evidence type="ECO:0000256" key="4">
    <source>
        <dbReference type="ARBA" id="ARBA00022692"/>
    </source>
</evidence>
<keyword evidence="10" id="KW-1185">Reference proteome</keyword>
<accession>A0A4Y7RJ17</accession>
<feature type="transmembrane region" description="Helical" evidence="7">
    <location>
        <begin position="7"/>
        <end position="26"/>
    </location>
</feature>
<reference evidence="9 10" key="1">
    <citation type="journal article" date="2018" name="Environ. Microbiol.">
        <title>Novel energy conservation strategies and behaviour of Pelotomaculum schinkii driving syntrophic propionate catabolism.</title>
        <authorList>
            <person name="Hidalgo-Ahumada C.A.P."/>
            <person name="Nobu M.K."/>
            <person name="Narihiro T."/>
            <person name="Tamaki H."/>
            <person name="Liu W.T."/>
            <person name="Kamagata Y."/>
            <person name="Stams A.J.M."/>
            <person name="Imachi H."/>
            <person name="Sousa D.Z."/>
        </authorList>
    </citation>
    <scope>NUCLEOTIDE SEQUENCE [LARGE SCALE GENOMIC DNA]</scope>
    <source>
        <strain evidence="9 10">MGP</strain>
    </source>
</reference>
<organism evidence="9 10">
    <name type="scientific">Pelotomaculum propionicicum</name>
    <dbReference type="NCBI Taxonomy" id="258475"/>
    <lineage>
        <taxon>Bacteria</taxon>
        <taxon>Bacillati</taxon>
        <taxon>Bacillota</taxon>
        <taxon>Clostridia</taxon>
        <taxon>Eubacteriales</taxon>
        <taxon>Desulfotomaculaceae</taxon>
        <taxon>Pelotomaculum</taxon>
    </lineage>
</organism>
<protein>
    <recommendedName>
        <fullName evidence="8">YetF C-terminal domain-containing protein</fullName>
    </recommendedName>
</protein>
<dbReference type="GO" id="GO:0005886">
    <property type="term" value="C:plasma membrane"/>
    <property type="evidence" value="ECO:0007669"/>
    <property type="project" value="UniProtKB-SubCell"/>
</dbReference>
<gene>
    <name evidence="9" type="ORF">Pmgp_03476</name>
</gene>
<feature type="transmembrane region" description="Helical" evidence="7">
    <location>
        <begin position="61"/>
        <end position="81"/>
    </location>
</feature>
<feature type="domain" description="YetF C-terminal" evidence="8">
    <location>
        <begin position="82"/>
        <end position="214"/>
    </location>
</feature>
<dbReference type="Proteomes" id="UP000297597">
    <property type="component" value="Unassembled WGS sequence"/>
</dbReference>
<keyword evidence="3" id="KW-1003">Cell membrane</keyword>
<evidence type="ECO:0000256" key="3">
    <source>
        <dbReference type="ARBA" id="ARBA00022475"/>
    </source>
</evidence>
<evidence type="ECO:0000256" key="6">
    <source>
        <dbReference type="ARBA" id="ARBA00023136"/>
    </source>
</evidence>
<keyword evidence="4 7" id="KW-0812">Transmembrane</keyword>
<dbReference type="AlphaFoldDB" id="A0A4Y7RJ17"/>
<evidence type="ECO:0000313" key="9">
    <source>
        <dbReference type="EMBL" id="TEB08984.1"/>
    </source>
</evidence>
<evidence type="ECO:0000256" key="1">
    <source>
        <dbReference type="ARBA" id="ARBA00004651"/>
    </source>
</evidence>
<dbReference type="Pfam" id="PF04239">
    <property type="entry name" value="DUF421"/>
    <property type="match status" value="1"/>
</dbReference>
<feature type="transmembrane region" description="Helical" evidence="7">
    <location>
        <begin position="38"/>
        <end position="55"/>
    </location>
</feature>
<dbReference type="RefSeq" id="WP_134215651.1">
    <property type="nucleotide sequence ID" value="NZ_QFFZ01000065.1"/>
</dbReference>
<evidence type="ECO:0000256" key="5">
    <source>
        <dbReference type="ARBA" id="ARBA00022989"/>
    </source>
</evidence>
<evidence type="ECO:0000256" key="7">
    <source>
        <dbReference type="SAM" id="Phobius"/>
    </source>
</evidence>
<dbReference type="Gene3D" id="3.30.240.20">
    <property type="entry name" value="bsu07140 like domains"/>
    <property type="match status" value="2"/>
</dbReference>
<dbReference type="InterPro" id="IPR023090">
    <property type="entry name" value="UPF0702_alpha/beta_dom_sf"/>
</dbReference>
<comment type="similarity">
    <text evidence="2">Belongs to the UPF0702 family.</text>
</comment>
<dbReference type="PANTHER" id="PTHR34582">
    <property type="entry name" value="UPF0702 TRANSMEMBRANE PROTEIN YCAP"/>
    <property type="match status" value="1"/>
</dbReference>
<comment type="caution">
    <text evidence="9">The sequence shown here is derived from an EMBL/GenBank/DDBJ whole genome shotgun (WGS) entry which is preliminary data.</text>
</comment>